<proteinExistence type="predicted"/>
<reference evidence="1" key="1">
    <citation type="submission" date="2017-02" db="EMBL/GenBank/DDBJ databases">
        <authorList>
            <person name="Regsiter A."/>
            <person name="William W."/>
        </authorList>
    </citation>
    <scope>NUCLEOTIDE SEQUENCE</scope>
    <source>
        <strain evidence="1">BdmA 4</strain>
    </source>
</reference>
<dbReference type="AlphaFoldDB" id="A0A3P3XP75"/>
<name>A0A3P3XP75_9SPIR</name>
<dbReference type="EMBL" id="FWDO01000004">
    <property type="protein sequence ID" value="SLM18086.1"/>
    <property type="molecule type" value="Genomic_DNA"/>
</dbReference>
<evidence type="ECO:0008006" key="2">
    <source>
        <dbReference type="Google" id="ProtNLM"/>
    </source>
</evidence>
<dbReference type="NCBIfam" id="NF007788">
    <property type="entry name" value="PRK10481.1"/>
    <property type="match status" value="1"/>
</dbReference>
<dbReference type="Pfam" id="PF07302">
    <property type="entry name" value="AroM"/>
    <property type="match status" value="1"/>
</dbReference>
<sequence>MIGALRLGIVTIGQSPRSDVLPDFIDALGFLPAFEQLGLLDGLSCEGIASLAPRGPDDQTLVTRLRDGTEVKLSEKSVVERLPLAVEEMERRSVDFIVLFCTGEFPPVESRVPVLYPSAIVSAVVSAVFSSKKNGGARLCVIAPASEQIPMLARKWGTAGVTLLFESLSPYTSGDSELLDCAGRVARLQCDMVVLDCIGYTEKVRAAFAQATGRPVILPRSLLARVAAELAAG</sequence>
<accession>A0A3P3XP75</accession>
<organism evidence="1">
    <name type="scientific">uncultured spirochete</name>
    <dbReference type="NCBI Taxonomy" id="156406"/>
    <lineage>
        <taxon>Bacteria</taxon>
        <taxon>Pseudomonadati</taxon>
        <taxon>Spirochaetota</taxon>
        <taxon>Spirochaetia</taxon>
        <taxon>Spirochaetales</taxon>
        <taxon>environmental samples</taxon>
    </lineage>
</organism>
<protein>
    <recommendedName>
        <fullName evidence="2">AroM family protein</fullName>
    </recommendedName>
</protein>
<gene>
    <name evidence="1" type="ORF">SPIRO4BDMA_40658</name>
</gene>
<dbReference type="InterPro" id="IPR010843">
    <property type="entry name" value="Uncharacterised_AroM"/>
</dbReference>
<evidence type="ECO:0000313" key="1">
    <source>
        <dbReference type="EMBL" id="SLM18086.1"/>
    </source>
</evidence>